<dbReference type="Proteomes" id="UP000195437">
    <property type="component" value="Chromosome"/>
</dbReference>
<evidence type="ECO:0000313" key="2">
    <source>
        <dbReference type="EMBL" id="ARU60086.1"/>
    </source>
</evidence>
<reference evidence="3" key="1">
    <citation type="submission" date="2017-05" db="EMBL/GenBank/DDBJ databases">
        <authorList>
            <person name="Sung H."/>
        </authorList>
    </citation>
    <scope>NUCLEOTIDE SEQUENCE [LARGE SCALE GENOMIC DNA]</scope>
    <source>
        <strain evidence="3">AR23208</strain>
    </source>
</reference>
<organism evidence="2 3">
    <name type="scientific">Tumebacillus avium</name>
    <dbReference type="NCBI Taxonomy" id="1903704"/>
    <lineage>
        <taxon>Bacteria</taxon>
        <taxon>Bacillati</taxon>
        <taxon>Bacillota</taxon>
        <taxon>Bacilli</taxon>
        <taxon>Bacillales</taxon>
        <taxon>Alicyclobacillaceae</taxon>
        <taxon>Tumebacillus</taxon>
    </lineage>
</organism>
<gene>
    <name evidence="2" type="ORF">CBW65_02710</name>
</gene>
<dbReference type="Pfam" id="PF01636">
    <property type="entry name" value="APH"/>
    <property type="match status" value="1"/>
</dbReference>
<dbReference type="InterPro" id="IPR011009">
    <property type="entry name" value="Kinase-like_dom_sf"/>
</dbReference>
<name>A0A1Y0IJS6_9BACL</name>
<dbReference type="AlphaFoldDB" id="A0A1Y0IJS6"/>
<keyword evidence="3" id="KW-1185">Reference proteome</keyword>
<dbReference type="EMBL" id="CP021434">
    <property type="protein sequence ID" value="ARU60086.1"/>
    <property type="molecule type" value="Genomic_DNA"/>
</dbReference>
<evidence type="ECO:0000259" key="1">
    <source>
        <dbReference type="Pfam" id="PF01636"/>
    </source>
</evidence>
<dbReference type="GO" id="GO:0004672">
    <property type="term" value="F:protein kinase activity"/>
    <property type="evidence" value="ECO:0007669"/>
    <property type="project" value="InterPro"/>
</dbReference>
<dbReference type="KEGG" id="tum:CBW65_02710"/>
<dbReference type="InterPro" id="IPR002575">
    <property type="entry name" value="Aminoglycoside_PTrfase"/>
</dbReference>
<dbReference type="OrthoDB" id="9812495at2"/>
<evidence type="ECO:0000313" key="3">
    <source>
        <dbReference type="Proteomes" id="UP000195437"/>
    </source>
</evidence>
<dbReference type="SUPFAM" id="SSF56112">
    <property type="entry name" value="Protein kinase-like (PK-like)"/>
    <property type="match status" value="1"/>
</dbReference>
<protein>
    <recommendedName>
        <fullName evidence="1">Aminoglycoside phosphotransferase domain-containing protein</fullName>
    </recommendedName>
</protein>
<dbReference type="InterPro" id="IPR008271">
    <property type="entry name" value="Ser/Thr_kinase_AS"/>
</dbReference>
<proteinExistence type="predicted"/>
<feature type="domain" description="Aminoglycoside phosphotransferase" evidence="1">
    <location>
        <begin position="34"/>
        <end position="253"/>
    </location>
</feature>
<sequence length="370" mass="42063">MLTRQKAIHHLLTHRLLEEKHIVNGNISVLDVTRRNLNFQVIREQGRSYLLKAGKSAEEKELTAQEAFLYRYFQQGGGKDSGMEVYLPRYYSYDDADGILVIELLRGASTLGDTFYRQKGRFPVQLAREAGDALGRLHLCRNGLDLLPKSDPPWILKLHQPAQSIYHGISSANLRLVKIMQRFPAFCDALELLHREWTTDTLIHQDVKWDNFLVVPDDKDFIAQKRPALRLIDWELAASGDSCWDVGSMFSSFLSAWLHSIPITGDTPPERALQLAKHPIHTMHPALRAFWQAYCKRMGLTEAEQDRKLIRSVRYAAARLVLSAYEAMQSSIEPTGNMICFLQMSANMLQRPEQAAVQVLGIPRKAGAAR</sequence>
<dbReference type="Gene3D" id="3.90.1200.10">
    <property type="match status" value="1"/>
</dbReference>
<dbReference type="PROSITE" id="PS00108">
    <property type="entry name" value="PROTEIN_KINASE_ST"/>
    <property type="match status" value="1"/>
</dbReference>
<accession>A0A1Y0IJS6</accession>
<dbReference type="RefSeq" id="WP_087455474.1">
    <property type="nucleotide sequence ID" value="NZ_CP021434.1"/>
</dbReference>